<proteinExistence type="predicted"/>
<evidence type="ECO:0000313" key="2">
    <source>
        <dbReference type="EMBL" id="MDC8757910.1"/>
    </source>
</evidence>
<reference evidence="2 3" key="1">
    <citation type="submission" date="2022-10" db="EMBL/GenBank/DDBJ databases">
        <title>Janthinobacterium sp. hw3 Genome sequencing.</title>
        <authorList>
            <person name="Park S."/>
        </authorList>
    </citation>
    <scope>NUCLEOTIDE SEQUENCE [LARGE SCALE GENOMIC DNA]</scope>
    <source>
        <strain evidence="3">hw3</strain>
    </source>
</reference>
<dbReference type="EMBL" id="JAQQXR010000003">
    <property type="protein sequence ID" value="MDC8757910.1"/>
    <property type="molecule type" value="Genomic_DNA"/>
</dbReference>
<comment type="caution">
    <text evidence="2">The sequence shown here is derived from an EMBL/GenBank/DDBJ whole genome shotgun (WGS) entry which is preliminary data.</text>
</comment>
<name>A0ABT5JYU8_9BURK</name>
<accession>A0ABT5JYU8</accession>
<sequence>MDTARNKHSYELVEAEELWGMDTVDSEAYICRGCATQVFPASFDKARNKKRPYFTLGPSNKHIDCDIDGQEKIVSRGKKERVGTPEGFPLPFPNRLTLTDERPAQANGNGLPEGQAEDKPRSRGGKNGEGLRRHHGHTVKTIRPMCRTFMNFPKDREFLPLQIPSVPGSTYARIFSHLSSRKKPEPLESPTRLFYAAIRWTADPVVSDNYYELTLNSGEWDEEKGTYKILCRLRVNWSDWSQSRRGTLMTEFETTREEAREDAKKNKLAKGWIFFVGTQDASDPSLFHADNRRLVCCLSGEMIWPFKK</sequence>
<dbReference type="RefSeq" id="WP_273670587.1">
    <property type="nucleotide sequence ID" value="NZ_JAQQXR010000003.1"/>
</dbReference>
<dbReference type="Proteomes" id="UP001221208">
    <property type="component" value="Unassembled WGS sequence"/>
</dbReference>
<organism evidence="2 3">
    <name type="scientific">Janthinobacterium fluminis</name>
    <dbReference type="NCBI Taxonomy" id="2987524"/>
    <lineage>
        <taxon>Bacteria</taxon>
        <taxon>Pseudomonadati</taxon>
        <taxon>Pseudomonadota</taxon>
        <taxon>Betaproteobacteria</taxon>
        <taxon>Burkholderiales</taxon>
        <taxon>Oxalobacteraceae</taxon>
        <taxon>Janthinobacterium</taxon>
    </lineage>
</organism>
<evidence type="ECO:0000256" key="1">
    <source>
        <dbReference type="SAM" id="MobiDB-lite"/>
    </source>
</evidence>
<gene>
    <name evidence="2" type="ORF">OIK44_09945</name>
</gene>
<keyword evidence="3" id="KW-1185">Reference proteome</keyword>
<protein>
    <submittedName>
        <fullName evidence="2">Uncharacterized protein</fullName>
    </submittedName>
</protein>
<evidence type="ECO:0000313" key="3">
    <source>
        <dbReference type="Proteomes" id="UP001221208"/>
    </source>
</evidence>
<feature type="region of interest" description="Disordered" evidence="1">
    <location>
        <begin position="76"/>
        <end position="137"/>
    </location>
</feature>